<dbReference type="Proteomes" id="UP000178912">
    <property type="component" value="Unassembled WGS sequence"/>
</dbReference>
<dbReference type="EMBL" id="FJUX01000135">
    <property type="protein sequence ID" value="CZT11014.1"/>
    <property type="molecule type" value="Genomic_DNA"/>
</dbReference>
<dbReference type="AlphaFoldDB" id="A0A1E1LKM7"/>
<keyword evidence="3" id="KW-1185">Reference proteome</keyword>
<feature type="region of interest" description="Disordered" evidence="1">
    <location>
        <begin position="251"/>
        <end position="273"/>
    </location>
</feature>
<protein>
    <submittedName>
        <fullName evidence="2">Uncharacterized protein</fullName>
    </submittedName>
</protein>
<proteinExistence type="predicted"/>
<gene>
    <name evidence="2" type="ORF">RAG0_15311</name>
</gene>
<organism evidence="2 3">
    <name type="scientific">Rhynchosporium agropyri</name>
    <dbReference type="NCBI Taxonomy" id="914238"/>
    <lineage>
        <taxon>Eukaryota</taxon>
        <taxon>Fungi</taxon>
        <taxon>Dikarya</taxon>
        <taxon>Ascomycota</taxon>
        <taxon>Pezizomycotina</taxon>
        <taxon>Leotiomycetes</taxon>
        <taxon>Helotiales</taxon>
        <taxon>Ploettnerulaceae</taxon>
        <taxon>Rhynchosporium</taxon>
    </lineage>
</organism>
<evidence type="ECO:0000313" key="2">
    <source>
        <dbReference type="EMBL" id="CZT11014.1"/>
    </source>
</evidence>
<sequence>MDKYCPRYHVDPGRLPWGLADKTLHHYYTMKTLMVGFQIDMENPAGAAADDLIWEDIHKSSAKHNNTSWYKKSVALKWLIGMIDAALNGWVKDIKPVILKLVGKMVPKMGIAFLVYTIDREEFTSLPLKPFRTSGDRRSFIWDVVSENKMIIPVFIKRLLPALQKNIKLKGTYLPLDFLFEGITKFRPDELDTRYGEHQKWVSTKLPIALNSDEAQSCFVDFEKWPVCPVPKIAKKPFWVGWVDGRESYASLPDEDESGNDGAGHENDLNLPDEVDYDYLGNVIPG</sequence>
<dbReference type="OrthoDB" id="10527945at2759"/>
<reference evidence="3" key="1">
    <citation type="submission" date="2016-03" db="EMBL/GenBank/DDBJ databases">
        <authorList>
            <person name="Guldener U."/>
        </authorList>
    </citation>
    <scope>NUCLEOTIDE SEQUENCE [LARGE SCALE GENOMIC DNA]</scope>
    <source>
        <strain evidence="3">04CH-RAC-A.6.1</strain>
    </source>
</reference>
<evidence type="ECO:0000256" key="1">
    <source>
        <dbReference type="SAM" id="MobiDB-lite"/>
    </source>
</evidence>
<evidence type="ECO:0000313" key="3">
    <source>
        <dbReference type="Proteomes" id="UP000178912"/>
    </source>
</evidence>
<accession>A0A1E1LKM7</accession>
<name>A0A1E1LKM7_9HELO</name>